<proteinExistence type="predicted"/>
<dbReference type="PANTHER" id="PTHR11697">
    <property type="entry name" value="GENERAL TRANSCRIPTION FACTOR 2-RELATED ZINC FINGER PROTEIN"/>
    <property type="match status" value="1"/>
</dbReference>
<dbReference type="InterPro" id="IPR008906">
    <property type="entry name" value="HATC_C_dom"/>
</dbReference>
<dbReference type="Pfam" id="PF14291">
    <property type="entry name" value="DUF4371"/>
    <property type="match status" value="1"/>
</dbReference>
<accession>A0AB40B9N7</accession>
<organism evidence="3 4">
    <name type="scientific">Dioscorea cayennensis subsp. rotundata</name>
    <name type="common">White Guinea yam</name>
    <name type="synonym">Dioscorea rotundata</name>
    <dbReference type="NCBI Taxonomy" id="55577"/>
    <lineage>
        <taxon>Eukaryota</taxon>
        <taxon>Viridiplantae</taxon>
        <taxon>Streptophyta</taxon>
        <taxon>Embryophyta</taxon>
        <taxon>Tracheophyta</taxon>
        <taxon>Spermatophyta</taxon>
        <taxon>Magnoliopsida</taxon>
        <taxon>Liliopsida</taxon>
        <taxon>Dioscoreales</taxon>
        <taxon>Dioscoreaceae</taxon>
        <taxon>Dioscorea</taxon>
    </lineage>
</organism>
<keyword evidence="3" id="KW-1185">Reference proteome</keyword>
<dbReference type="InterPro" id="IPR012337">
    <property type="entry name" value="RNaseH-like_sf"/>
</dbReference>
<dbReference type="Pfam" id="PF05699">
    <property type="entry name" value="Dimer_Tnp_hAT"/>
    <property type="match status" value="1"/>
</dbReference>
<dbReference type="GeneID" id="120259994"/>
<dbReference type="Proteomes" id="UP001515500">
    <property type="component" value="Chromosome 5"/>
</dbReference>
<gene>
    <name evidence="4" type="primary">LOC120259994</name>
</gene>
<dbReference type="PANTHER" id="PTHR11697:SF230">
    <property type="entry name" value="ZINC FINGER, MYM DOMAIN CONTAINING 1"/>
    <property type="match status" value="1"/>
</dbReference>
<protein>
    <submittedName>
        <fullName evidence="4">Uncharacterized protein LOC120259994</fullName>
    </submittedName>
</protein>
<dbReference type="InterPro" id="IPR006580">
    <property type="entry name" value="Znf_TTF"/>
</dbReference>
<dbReference type="AlphaFoldDB" id="A0AB40B9N7"/>
<evidence type="ECO:0000259" key="2">
    <source>
        <dbReference type="SMART" id="SM00597"/>
    </source>
</evidence>
<dbReference type="InterPro" id="IPR055298">
    <property type="entry name" value="AtLOH3-like"/>
</dbReference>
<feature type="domain" description="TTF-type" evidence="2">
    <location>
        <begin position="113"/>
        <end position="205"/>
    </location>
</feature>
<dbReference type="InterPro" id="IPR025398">
    <property type="entry name" value="DUF4371"/>
</dbReference>
<dbReference type="SUPFAM" id="SSF53098">
    <property type="entry name" value="Ribonuclease H-like"/>
    <property type="match status" value="1"/>
</dbReference>
<evidence type="ECO:0000313" key="3">
    <source>
        <dbReference type="Proteomes" id="UP001515500"/>
    </source>
</evidence>
<name>A0AB40B9N7_DIOCR</name>
<dbReference type="RefSeq" id="XP_039123376.1">
    <property type="nucleotide sequence ID" value="XM_039267442.1"/>
</dbReference>
<evidence type="ECO:0000313" key="4">
    <source>
        <dbReference type="RefSeq" id="XP_039123376.1"/>
    </source>
</evidence>
<reference evidence="4" key="1">
    <citation type="submission" date="2025-08" db="UniProtKB">
        <authorList>
            <consortium name="RefSeq"/>
        </authorList>
    </citation>
    <scope>IDENTIFICATION</scope>
</reference>
<feature type="region of interest" description="Disordered" evidence="1">
    <location>
        <begin position="13"/>
        <end position="35"/>
    </location>
</feature>
<evidence type="ECO:0000256" key="1">
    <source>
        <dbReference type="SAM" id="MobiDB-lite"/>
    </source>
</evidence>
<dbReference type="GO" id="GO:0046983">
    <property type="term" value="F:protein dimerization activity"/>
    <property type="evidence" value="ECO:0007669"/>
    <property type="project" value="InterPro"/>
</dbReference>
<sequence>MFKKKTIDSFFKRKDRNDEETSVEDVDQQQPSSSEIPILELEQHVQPPSKFIKIGVTGQEKVNIDALIRDPGKRPQIWDYPINQQDEIRRAYMKFGPYQFIMDVYPLSGQDDHPRRFQAHWFKVFPWLEYSPEEDVAFCFPCYLFSKRSSSFTSKGFRNWKKVNSGKDCAFLSHVGKSPNSPHNIAIKCFEDLKNQSCHIDKILVKQTSQQILSNLLRPKASIDVVRWLTFQACAFRGHDESLGSKNRAHQLQLALVAAAKEEVDVHSFFRNLNVIVNVVCSSCKRNDELQKSAYVSEIANLNANDEIESGRGANQIGTLQRPGDTRWSCHFNSICSLLRMYSATALVLEDLAIKGSTYSQRGDATYALKALMSFDFVFILHVLKEIMGITDKLCQALQQKSQDILNAMCLVSTTKLLIQNLRDCGWNSLLEKVTSFCSRQAIQIPDMNGAYSDIIRSRRHKDSVTVSHHYCIDIFTTVIDYQLKELNRRFSEQVTELLILSTTLDPKDAFKSFDARDICNLVEKFYSSDFSEQEKIQLEYELLHYELDVHKDPNFQNLSTIGELCQKFAEDGKSSFYPLIDRLLRLVLTLPVSTATTKRAFSAMKIIKTRLGNKMGDGFLTDYIIVYIEKKIPEKFTTDM</sequence>
<dbReference type="SMART" id="SM00597">
    <property type="entry name" value="ZnF_TTF"/>
    <property type="match status" value="1"/>
</dbReference>